<dbReference type="GO" id="GO:0005743">
    <property type="term" value="C:mitochondrial inner membrane"/>
    <property type="evidence" value="ECO:0007669"/>
    <property type="project" value="UniProtKB-SubCell"/>
</dbReference>
<feature type="transmembrane region" description="Helical" evidence="9">
    <location>
        <begin position="847"/>
        <end position="869"/>
    </location>
</feature>
<dbReference type="Pfam" id="PF03547">
    <property type="entry name" value="Mem_trans"/>
    <property type="match status" value="1"/>
</dbReference>
<dbReference type="GO" id="GO:0016887">
    <property type="term" value="F:ATP hydrolysis activity"/>
    <property type="evidence" value="ECO:0007669"/>
    <property type="project" value="InterPro"/>
</dbReference>
<evidence type="ECO:0000259" key="11">
    <source>
        <dbReference type="PROSITE" id="PS50929"/>
    </source>
</evidence>
<dbReference type="SUPFAM" id="SSF52540">
    <property type="entry name" value="P-loop containing nucleoside triphosphate hydrolases"/>
    <property type="match status" value="1"/>
</dbReference>
<feature type="transmembrane region" description="Helical" evidence="9">
    <location>
        <begin position="175"/>
        <end position="196"/>
    </location>
</feature>
<dbReference type="AlphaFoldDB" id="A0A8J5LE07"/>
<feature type="transmembrane region" description="Helical" evidence="9">
    <location>
        <begin position="130"/>
        <end position="154"/>
    </location>
</feature>
<evidence type="ECO:0000256" key="4">
    <source>
        <dbReference type="ARBA" id="ARBA00022741"/>
    </source>
</evidence>
<proteinExistence type="predicted"/>
<feature type="domain" description="ABC transporter" evidence="10">
    <location>
        <begin position="934"/>
        <end position="1192"/>
    </location>
</feature>
<dbReference type="PROSITE" id="PS50929">
    <property type="entry name" value="ABC_TM1F"/>
    <property type="match status" value="1"/>
</dbReference>
<dbReference type="Gene3D" id="1.20.1560.10">
    <property type="entry name" value="ABC transporter type 1, transmembrane domain"/>
    <property type="match status" value="1"/>
</dbReference>
<keyword evidence="2" id="KW-0813">Transport</keyword>
<keyword evidence="5" id="KW-0067">ATP-binding</keyword>
<dbReference type="InterPro" id="IPR036640">
    <property type="entry name" value="ABC1_TM_sf"/>
</dbReference>
<dbReference type="PANTHER" id="PTHR24221:SF402">
    <property type="entry name" value="IRON-SULFUR CLUSTERS TRANSPORTER ABCB7, MITOCHONDRIAL"/>
    <property type="match status" value="1"/>
</dbReference>
<comment type="caution">
    <text evidence="12">The sequence shown here is derived from an EMBL/GenBank/DDBJ whole genome shotgun (WGS) entry which is preliminary data.</text>
</comment>
<accession>A0A8J5LE07</accession>
<keyword evidence="7 9" id="KW-0472">Membrane</keyword>
<feature type="transmembrane region" description="Helical" evidence="9">
    <location>
        <begin position="95"/>
        <end position="124"/>
    </location>
</feature>
<evidence type="ECO:0000256" key="8">
    <source>
        <dbReference type="ARBA" id="ARBA00023294"/>
    </source>
</evidence>
<comment type="subcellular location">
    <subcellularLocation>
        <location evidence="1">Mitochondrion inner membrane</location>
        <topology evidence="1">Multi-pass membrane protein</topology>
    </subcellularLocation>
</comment>
<dbReference type="SUPFAM" id="SSF90123">
    <property type="entry name" value="ABC transporter transmembrane region"/>
    <property type="match status" value="1"/>
</dbReference>
<feature type="transmembrane region" description="Helical" evidence="9">
    <location>
        <begin position="757"/>
        <end position="778"/>
    </location>
</feature>
<feature type="transmembrane region" description="Helical" evidence="9">
    <location>
        <begin position="875"/>
        <end position="895"/>
    </location>
</feature>
<feature type="transmembrane region" description="Helical" evidence="9">
    <location>
        <begin position="262"/>
        <end position="282"/>
    </location>
</feature>
<dbReference type="PROSITE" id="PS00211">
    <property type="entry name" value="ABC_TRANSPORTER_1"/>
    <property type="match status" value="1"/>
</dbReference>
<sequence length="1207" mass="131820">MERSLLEIIINNQAGSGESIFALMKFAVLPIAKVFTMCFMGVLMASKQTQIFTWYVIHVAACLFSSPSMLNFFSTWACNHLAKATRVVRLIDGSLIIHLWFIPFNIILSTIFGSLVGFIVASIVQPPYPYFKFTIIHIGIGNIGNIPLVLIAALCQDKSNPFGDSAKCSQDGNAYISFGQWVGAIVLYTYVFQMLAPPPGQTFDGVEEAKLPTNHPLENSETEKVPLLTSREAKSTGLESPKQGKIIVTLCYLVEKLKLKQVFQPPIIASALAILIGTIPFLKNFILTDDAPLFFFTDSCLILGEAMIPCILLALGGNLVEGPGAGSKRLGLRTITAIIFGRLVLVPSTGLGIITIADKLGLFPKGDKMFKFVLLLQHTMPTSVLSGINFFTITVPLNPLCKANLVQCPFNVLPHRLSSAFGFATSELLAAAAVMRTVSRLFHCGRALRAGQLGRCLLPARALAATRWGGVRDERVEKDLGFLTSSNSLGARRFPLVGAGRVDAAMKGSCFGQWRCFLSDTSPSVGSRPWRDSRYLHKGHASLSTSANEIVSKVPVNGSGTKKPAQYPADEQIADMKILRTLAKYLWLKDNLEFRLRVLLSLGLLVGAKVINVQVPFLFKLAVDWLSTATGSVSALASFTESNATLLALFGSPAAVLLGYGIARTGASACNELRNAVFSKVALRTIRVVSRKVFSHLHELDLRYHLNRQTGALSRIIDRGSRAINFILSSMVFNVAPTILEIAMVSGILAYKFGATFAWITSVSVAAYIAFTLIVTQWRTKFRQAMNKADNDASTRAIDSLLNYETVKYFTNEPYEVAKYDTYLKRYEDAALKTQSSLAFLNFGQNIIFSTALSAAMILSSYGIMSGAMTVGDLVMVNGLLFQLSLPLNFLGSVYRETRQSLIDMKSMFQLLEEEPEIKDAPNAKPLHFKGGTIEFKNVHFGYLSDRKILDGVSFVVPAGTSTAIVGTSGSGKLHQCALNLQVTLAYECKSTILRMLYRFFDSDSGSVGRLEKGEGVVGLRGLVKSSGQVRPVGLVELVMQVLFNDTIFHNIHYGRLSATEEEVYDAARRAAIHETILNFPEKYSTVVGERGLKLSGGEKQRVSLARAFLKAPSILLCDEATSSLDSTTEAEILSALKNLSNNRTSIFIAHRLTTAMQCNEIIVLENGKVAEQGPHDVLLSRAGRYAQLWAQQNNNDASDAAVKVEA</sequence>
<feature type="transmembrane region" description="Helical" evidence="9">
    <location>
        <begin position="598"/>
        <end position="623"/>
    </location>
</feature>
<dbReference type="GO" id="GO:0140359">
    <property type="term" value="F:ABC-type transporter activity"/>
    <property type="evidence" value="ECO:0007669"/>
    <property type="project" value="InterPro"/>
</dbReference>
<feature type="transmembrane region" description="Helical" evidence="9">
    <location>
        <begin position="723"/>
        <end position="751"/>
    </location>
</feature>
<evidence type="ECO:0000256" key="7">
    <source>
        <dbReference type="ARBA" id="ARBA00023136"/>
    </source>
</evidence>
<evidence type="ECO:0000256" key="5">
    <source>
        <dbReference type="ARBA" id="ARBA00022840"/>
    </source>
</evidence>
<evidence type="ECO:0000259" key="10">
    <source>
        <dbReference type="PROSITE" id="PS50893"/>
    </source>
</evidence>
<feature type="transmembrane region" description="Helical" evidence="9">
    <location>
        <begin position="643"/>
        <end position="663"/>
    </location>
</feature>
<dbReference type="PANTHER" id="PTHR24221">
    <property type="entry name" value="ATP-BINDING CASSETTE SUB-FAMILY B"/>
    <property type="match status" value="1"/>
</dbReference>
<feature type="transmembrane region" description="Helical" evidence="9">
    <location>
        <begin position="294"/>
        <end position="315"/>
    </location>
</feature>
<evidence type="ECO:0000256" key="1">
    <source>
        <dbReference type="ARBA" id="ARBA00004448"/>
    </source>
</evidence>
<dbReference type="CDD" id="cd18582">
    <property type="entry name" value="ABC_6TM_ATM1_ABCB7"/>
    <property type="match status" value="1"/>
</dbReference>
<evidence type="ECO:0000256" key="3">
    <source>
        <dbReference type="ARBA" id="ARBA00022692"/>
    </source>
</evidence>
<dbReference type="EMBL" id="JACMSC010000008">
    <property type="protein sequence ID" value="KAG6509548.1"/>
    <property type="molecule type" value="Genomic_DNA"/>
</dbReference>
<dbReference type="InterPro" id="IPR004776">
    <property type="entry name" value="Mem_transp_PIN-like"/>
</dbReference>
<keyword evidence="8" id="KW-0927">Auxin signaling pathway</keyword>
<dbReference type="InterPro" id="IPR003593">
    <property type="entry name" value="AAA+_ATPase"/>
</dbReference>
<feature type="domain" description="ABC transmembrane type-1" evidence="11">
    <location>
        <begin position="599"/>
        <end position="900"/>
    </location>
</feature>
<dbReference type="GO" id="GO:0009734">
    <property type="term" value="P:auxin-activated signaling pathway"/>
    <property type="evidence" value="ECO:0007669"/>
    <property type="project" value="UniProtKB-KW"/>
</dbReference>
<dbReference type="InterPro" id="IPR027417">
    <property type="entry name" value="P-loop_NTPase"/>
</dbReference>
<organism evidence="12 13">
    <name type="scientific">Zingiber officinale</name>
    <name type="common">Ginger</name>
    <name type="synonym">Amomum zingiber</name>
    <dbReference type="NCBI Taxonomy" id="94328"/>
    <lineage>
        <taxon>Eukaryota</taxon>
        <taxon>Viridiplantae</taxon>
        <taxon>Streptophyta</taxon>
        <taxon>Embryophyta</taxon>
        <taxon>Tracheophyta</taxon>
        <taxon>Spermatophyta</taxon>
        <taxon>Magnoliopsida</taxon>
        <taxon>Liliopsida</taxon>
        <taxon>Zingiberales</taxon>
        <taxon>Zingiberaceae</taxon>
        <taxon>Zingiber</taxon>
    </lineage>
</organism>
<dbReference type="GO" id="GO:0005524">
    <property type="term" value="F:ATP binding"/>
    <property type="evidence" value="ECO:0007669"/>
    <property type="project" value="UniProtKB-KW"/>
</dbReference>
<dbReference type="InterPro" id="IPR039421">
    <property type="entry name" value="Type_1_exporter"/>
</dbReference>
<dbReference type="InterPro" id="IPR003439">
    <property type="entry name" value="ABC_transporter-like_ATP-bd"/>
</dbReference>
<dbReference type="InterPro" id="IPR017871">
    <property type="entry name" value="ABC_transporter-like_CS"/>
</dbReference>
<dbReference type="Pfam" id="PF00005">
    <property type="entry name" value="ABC_tran"/>
    <property type="match status" value="1"/>
</dbReference>
<dbReference type="SMART" id="SM00382">
    <property type="entry name" value="AAA"/>
    <property type="match status" value="1"/>
</dbReference>
<evidence type="ECO:0000313" key="13">
    <source>
        <dbReference type="Proteomes" id="UP000734854"/>
    </source>
</evidence>
<keyword evidence="6 9" id="KW-1133">Transmembrane helix</keyword>
<evidence type="ECO:0000313" key="12">
    <source>
        <dbReference type="EMBL" id="KAG6509548.1"/>
    </source>
</evidence>
<keyword evidence="13" id="KW-1185">Reference proteome</keyword>
<keyword evidence="4" id="KW-0547">Nucleotide-binding</keyword>
<dbReference type="Proteomes" id="UP000734854">
    <property type="component" value="Unassembled WGS sequence"/>
</dbReference>
<protein>
    <submittedName>
        <fullName evidence="12">Uncharacterized protein</fullName>
    </submittedName>
</protein>
<evidence type="ECO:0000256" key="9">
    <source>
        <dbReference type="SAM" id="Phobius"/>
    </source>
</evidence>
<dbReference type="FunFam" id="1.20.1560.10:FF:000004">
    <property type="entry name" value="ATP-binding cassette sub-family B member 7"/>
    <property type="match status" value="1"/>
</dbReference>
<feature type="transmembrane region" description="Helical" evidence="9">
    <location>
        <begin position="20"/>
        <end position="45"/>
    </location>
</feature>
<gene>
    <name evidence="12" type="ORF">ZIOFF_027541</name>
</gene>
<evidence type="ECO:0000256" key="2">
    <source>
        <dbReference type="ARBA" id="ARBA00022448"/>
    </source>
</evidence>
<reference evidence="12 13" key="1">
    <citation type="submission" date="2020-08" db="EMBL/GenBank/DDBJ databases">
        <title>Plant Genome Project.</title>
        <authorList>
            <person name="Zhang R.-G."/>
        </authorList>
    </citation>
    <scope>NUCLEOTIDE SEQUENCE [LARGE SCALE GENOMIC DNA]</scope>
    <source>
        <tissue evidence="12">Rhizome</tissue>
    </source>
</reference>
<dbReference type="Gene3D" id="3.40.50.300">
    <property type="entry name" value="P-loop containing nucleotide triphosphate hydrolases"/>
    <property type="match status" value="1"/>
</dbReference>
<feature type="transmembrane region" description="Helical" evidence="9">
    <location>
        <begin position="51"/>
        <end position="74"/>
    </location>
</feature>
<dbReference type="PROSITE" id="PS50893">
    <property type="entry name" value="ABC_TRANSPORTER_2"/>
    <property type="match status" value="1"/>
</dbReference>
<dbReference type="GO" id="GO:0006879">
    <property type="term" value="P:intracellular iron ion homeostasis"/>
    <property type="evidence" value="ECO:0007669"/>
    <property type="project" value="TreeGrafter"/>
</dbReference>
<dbReference type="Pfam" id="PF00664">
    <property type="entry name" value="ABC_membrane"/>
    <property type="match status" value="1"/>
</dbReference>
<dbReference type="InterPro" id="IPR011527">
    <property type="entry name" value="ABC1_TM_dom"/>
</dbReference>
<keyword evidence="3 9" id="KW-0812">Transmembrane</keyword>
<evidence type="ECO:0000256" key="6">
    <source>
        <dbReference type="ARBA" id="ARBA00022989"/>
    </source>
</evidence>
<name>A0A8J5LE07_ZINOF</name>
<feature type="transmembrane region" description="Helical" evidence="9">
    <location>
        <begin position="335"/>
        <end position="357"/>
    </location>
</feature>